<dbReference type="NCBIfam" id="NF033748">
    <property type="entry name" value="class_F_sortase"/>
    <property type="match status" value="1"/>
</dbReference>
<dbReference type="InterPro" id="IPR005754">
    <property type="entry name" value="Sortase"/>
</dbReference>
<accession>A0A563EZ17</accession>
<evidence type="ECO:0000256" key="2">
    <source>
        <dbReference type="SAM" id="MobiDB-lite"/>
    </source>
</evidence>
<sequence>MTRPDEPKPLWEPVEVPSGPPSWGPVAVQPVAPPLVDGAVPRPVGVRVPSIGVASPLVDLAVDGTGALVPPQRFDVAGWYAAGPAPGGRGPAMLAGHVDSRAGPGVFYRLHELRPGDEVFVSRVDGSELRFVVSKTYSTAKTTFPTDLVYAPTPVSELRLVTCGGAFDSASRNYYDNVIVEAVLEVP</sequence>
<dbReference type="Gene3D" id="2.40.260.10">
    <property type="entry name" value="Sortase"/>
    <property type="match status" value="1"/>
</dbReference>
<dbReference type="Pfam" id="PF04203">
    <property type="entry name" value="Sortase"/>
    <property type="match status" value="1"/>
</dbReference>
<dbReference type="GO" id="GO:0016787">
    <property type="term" value="F:hydrolase activity"/>
    <property type="evidence" value="ECO:0007669"/>
    <property type="project" value="UniProtKB-KW"/>
</dbReference>
<dbReference type="OrthoDB" id="525039at2"/>
<evidence type="ECO:0000313" key="4">
    <source>
        <dbReference type="Proteomes" id="UP000316639"/>
    </source>
</evidence>
<name>A0A563EZ17_9PSEU</name>
<organism evidence="3 4">
    <name type="scientific">Lentzea tibetensis</name>
    <dbReference type="NCBI Taxonomy" id="2591470"/>
    <lineage>
        <taxon>Bacteria</taxon>
        <taxon>Bacillati</taxon>
        <taxon>Actinomycetota</taxon>
        <taxon>Actinomycetes</taxon>
        <taxon>Pseudonocardiales</taxon>
        <taxon>Pseudonocardiaceae</taxon>
        <taxon>Lentzea</taxon>
    </lineage>
</organism>
<evidence type="ECO:0000256" key="1">
    <source>
        <dbReference type="ARBA" id="ARBA00022801"/>
    </source>
</evidence>
<proteinExistence type="predicted"/>
<comment type="caution">
    <text evidence="3">The sequence shown here is derived from an EMBL/GenBank/DDBJ whole genome shotgun (WGS) entry which is preliminary data.</text>
</comment>
<dbReference type="Proteomes" id="UP000316639">
    <property type="component" value="Unassembled WGS sequence"/>
</dbReference>
<gene>
    <name evidence="3" type="ORF">FKR81_09695</name>
</gene>
<reference evidence="3 4" key="1">
    <citation type="submission" date="2019-07" db="EMBL/GenBank/DDBJ databases">
        <title>Lentzea xizangensis sp. nov., isolated from Qinghai-Tibetan Plateau Soils.</title>
        <authorList>
            <person name="Huang J."/>
        </authorList>
    </citation>
    <scope>NUCLEOTIDE SEQUENCE [LARGE SCALE GENOMIC DNA]</scope>
    <source>
        <strain evidence="3 4">FXJ1.1311</strain>
    </source>
</reference>
<dbReference type="EMBL" id="VOBR01000005">
    <property type="protein sequence ID" value="TWP52731.1"/>
    <property type="molecule type" value="Genomic_DNA"/>
</dbReference>
<dbReference type="AlphaFoldDB" id="A0A563EZ17"/>
<dbReference type="CDD" id="cd05829">
    <property type="entry name" value="Sortase_F"/>
    <property type="match status" value="1"/>
</dbReference>
<dbReference type="SUPFAM" id="SSF63817">
    <property type="entry name" value="Sortase"/>
    <property type="match status" value="1"/>
</dbReference>
<evidence type="ECO:0000313" key="3">
    <source>
        <dbReference type="EMBL" id="TWP52731.1"/>
    </source>
</evidence>
<protein>
    <submittedName>
        <fullName evidence="3">Class F sortase</fullName>
    </submittedName>
</protein>
<keyword evidence="4" id="KW-1185">Reference proteome</keyword>
<feature type="region of interest" description="Disordered" evidence="2">
    <location>
        <begin position="1"/>
        <end position="21"/>
    </location>
</feature>
<dbReference type="InterPro" id="IPR042001">
    <property type="entry name" value="Sortase_F"/>
</dbReference>
<keyword evidence="1" id="KW-0378">Hydrolase</keyword>
<dbReference type="InterPro" id="IPR023365">
    <property type="entry name" value="Sortase_dom-sf"/>
</dbReference>